<gene>
    <name evidence="2" type="ORF">M404DRAFT_994636</name>
</gene>
<dbReference type="AlphaFoldDB" id="A0A0C3PTB4"/>
<feature type="region of interest" description="Disordered" evidence="1">
    <location>
        <begin position="30"/>
        <end position="53"/>
    </location>
</feature>
<keyword evidence="3" id="KW-1185">Reference proteome</keyword>
<reference evidence="2 3" key="1">
    <citation type="submission" date="2014-04" db="EMBL/GenBank/DDBJ databases">
        <authorList>
            <consortium name="DOE Joint Genome Institute"/>
            <person name="Kuo A."/>
            <person name="Kohler A."/>
            <person name="Costa M.D."/>
            <person name="Nagy L.G."/>
            <person name="Floudas D."/>
            <person name="Copeland A."/>
            <person name="Barry K.W."/>
            <person name="Cichocki N."/>
            <person name="Veneault-Fourrey C."/>
            <person name="LaButti K."/>
            <person name="Lindquist E.A."/>
            <person name="Lipzen A."/>
            <person name="Lundell T."/>
            <person name="Morin E."/>
            <person name="Murat C."/>
            <person name="Sun H."/>
            <person name="Tunlid A."/>
            <person name="Henrissat B."/>
            <person name="Grigoriev I.V."/>
            <person name="Hibbett D.S."/>
            <person name="Martin F."/>
            <person name="Nordberg H.P."/>
            <person name="Cantor M.N."/>
            <person name="Hua S.X."/>
        </authorList>
    </citation>
    <scope>NUCLEOTIDE SEQUENCE [LARGE SCALE GENOMIC DNA]</scope>
    <source>
        <strain evidence="2 3">Marx 270</strain>
    </source>
</reference>
<protein>
    <submittedName>
        <fullName evidence="2">Uncharacterized protein</fullName>
    </submittedName>
</protein>
<organism evidence="2 3">
    <name type="scientific">Pisolithus tinctorius Marx 270</name>
    <dbReference type="NCBI Taxonomy" id="870435"/>
    <lineage>
        <taxon>Eukaryota</taxon>
        <taxon>Fungi</taxon>
        <taxon>Dikarya</taxon>
        <taxon>Basidiomycota</taxon>
        <taxon>Agaricomycotina</taxon>
        <taxon>Agaricomycetes</taxon>
        <taxon>Agaricomycetidae</taxon>
        <taxon>Boletales</taxon>
        <taxon>Sclerodermatineae</taxon>
        <taxon>Pisolithaceae</taxon>
        <taxon>Pisolithus</taxon>
    </lineage>
</organism>
<reference evidence="3" key="2">
    <citation type="submission" date="2015-01" db="EMBL/GenBank/DDBJ databases">
        <title>Evolutionary Origins and Diversification of the Mycorrhizal Mutualists.</title>
        <authorList>
            <consortium name="DOE Joint Genome Institute"/>
            <consortium name="Mycorrhizal Genomics Consortium"/>
            <person name="Kohler A."/>
            <person name="Kuo A."/>
            <person name="Nagy L.G."/>
            <person name="Floudas D."/>
            <person name="Copeland A."/>
            <person name="Barry K.W."/>
            <person name="Cichocki N."/>
            <person name="Veneault-Fourrey C."/>
            <person name="LaButti K."/>
            <person name="Lindquist E.A."/>
            <person name="Lipzen A."/>
            <person name="Lundell T."/>
            <person name="Morin E."/>
            <person name="Murat C."/>
            <person name="Riley R."/>
            <person name="Ohm R."/>
            <person name="Sun H."/>
            <person name="Tunlid A."/>
            <person name="Henrissat B."/>
            <person name="Grigoriev I.V."/>
            <person name="Hibbett D.S."/>
            <person name="Martin F."/>
        </authorList>
    </citation>
    <scope>NUCLEOTIDE SEQUENCE [LARGE SCALE GENOMIC DNA]</scope>
    <source>
        <strain evidence="3">Marx 270</strain>
    </source>
</reference>
<dbReference type="HOGENOM" id="CLU_2528368_0_0_1"/>
<evidence type="ECO:0000313" key="3">
    <source>
        <dbReference type="Proteomes" id="UP000054217"/>
    </source>
</evidence>
<evidence type="ECO:0000313" key="2">
    <source>
        <dbReference type="EMBL" id="KIO11944.1"/>
    </source>
</evidence>
<dbReference type="Proteomes" id="UP000054217">
    <property type="component" value="Unassembled WGS sequence"/>
</dbReference>
<sequence length="84" mass="9523">MGYEARQLGEGVRTGKQKYTDNVTSPAVLQKSASINDTQFHDNRQKKRAEQLSSKDVQTLQKNIDDLIECTQIIRITSAKHSFI</sequence>
<dbReference type="EMBL" id="KN831949">
    <property type="protein sequence ID" value="KIO11944.1"/>
    <property type="molecule type" value="Genomic_DNA"/>
</dbReference>
<evidence type="ECO:0000256" key="1">
    <source>
        <dbReference type="SAM" id="MobiDB-lite"/>
    </source>
</evidence>
<name>A0A0C3PTB4_PISTI</name>
<dbReference type="InParanoid" id="A0A0C3PTB4"/>
<accession>A0A0C3PTB4</accession>
<proteinExistence type="predicted"/>